<gene>
    <name evidence="1" type="ORF">FA15DRAFT_711822</name>
</gene>
<sequence>MILKSIINIFRNGWSSHVSLAHLMDEYCQCKNVTTLAPVEEGILFDTATGKFTTVAKATPTTEELQLSFDQWYQAWRRLLSLIETYVSEELEGWKTHFHRILNAENRLELWSLWVAYDLEVWSRCLRYSIDPAQFHIGVWNDLEARYLKNIVVSTMQQETQHSIQYNDRTMTYRDKTATIHTIEDIMIHTTDKIATNLPFKHKPTVETQKMLADASSAEKPGLMHLAPVSVQQMLQGSPVTYYPEDQISCIPTLKESNTALGGMATMGARKVPAVNTASTNAHSADPIPTAPNAPSSDLTPIITPFTVNAWEKAIHTLTPNLQLKFKYFTLPHRSLRRPHGSCAALAWSWCGLGTALAWRPHGCRADLTWLWQGSSAAAV</sequence>
<dbReference type="OrthoDB" id="2973373at2759"/>
<keyword evidence="2" id="KW-1185">Reference proteome</keyword>
<dbReference type="AlphaFoldDB" id="A0A5C3K8Q3"/>
<protein>
    <submittedName>
        <fullName evidence="1">Uncharacterized protein</fullName>
    </submittedName>
</protein>
<accession>A0A5C3K8Q3</accession>
<reference evidence="1 2" key="1">
    <citation type="journal article" date="2019" name="Nat. Ecol. Evol.">
        <title>Megaphylogeny resolves global patterns of mushroom evolution.</title>
        <authorList>
            <person name="Varga T."/>
            <person name="Krizsan K."/>
            <person name="Foldi C."/>
            <person name="Dima B."/>
            <person name="Sanchez-Garcia M."/>
            <person name="Sanchez-Ramirez S."/>
            <person name="Szollosi G.J."/>
            <person name="Szarkandi J.G."/>
            <person name="Papp V."/>
            <person name="Albert L."/>
            <person name="Andreopoulos W."/>
            <person name="Angelini C."/>
            <person name="Antonin V."/>
            <person name="Barry K.W."/>
            <person name="Bougher N.L."/>
            <person name="Buchanan P."/>
            <person name="Buyck B."/>
            <person name="Bense V."/>
            <person name="Catcheside P."/>
            <person name="Chovatia M."/>
            <person name="Cooper J."/>
            <person name="Damon W."/>
            <person name="Desjardin D."/>
            <person name="Finy P."/>
            <person name="Geml J."/>
            <person name="Haridas S."/>
            <person name="Hughes K."/>
            <person name="Justo A."/>
            <person name="Karasinski D."/>
            <person name="Kautmanova I."/>
            <person name="Kiss B."/>
            <person name="Kocsube S."/>
            <person name="Kotiranta H."/>
            <person name="LaButti K.M."/>
            <person name="Lechner B.E."/>
            <person name="Liimatainen K."/>
            <person name="Lipzen A."/>
            <person name="Lukacs Z."/>
            <person name="Mihaltcheva S."/>
            <person name="Morgado L.N."/>
            <person name="Niskanen T."/>
            <person name="Noordeloos M.E."/>
            <person name="Ohm R.A."/>
            <person name="Ortiz-Santana B."/>
            <person name="Ovrebo C."/>
            <person name="Racz N."/>
            <person name="Riley R."/>
            <person name="Savchenko A."/>
            <person name="Shiryaev A."/>
            <person name="Soop K."/>
            <person name="Spirin V."/>
            <person name="Szebenyi C."/>
            <person name="Tomsovsky M."/>
            <person name="Tulloss R.E."/>
            <person name="Uehling J."/>
            <person name="Grigoriev I.V."/>
            <person name="Vagvolgyi C."/>
            <person name="Papp T."/>
            <person name="Martin F.M."/>
            <person name="Miettinen O."/>
            <person name="Hibbett D.S."/>
            <person name="Nagy L.G."/>
        </authorList>
    </citation>
    <scope>NUCLEOTIDE SEQUENCE [LARGE SCALE GENOMIC DNA]</scope>
    <source>
        <strain evidence="1 2">CBS 121175</strain>
    </source>
</reference>
<evidence type="ECO:0000313" key="1">
    <source>
        <dbReference type="EMBL" id="TFK16436.1"/>
    </source>
</evidence>
<proteinExistence type="predicted"/>
<name>A0A5C3K8Q3_COPMA</name>
<organism evidence="1 2">
    <name type="scientific">Coprinopsis marcescibilis</name>
    <name type="common">Agaric fungus</name>
    <name type="synonym">Psathyrella marcescibilis</name>
    <dbReference type="NCBI Taxonomy" id="230819"/>
    <lineage>
        <taxon>Eukaryota</taxon>
        <taxon>Fungi</taxon>
        <taxon>Dikarya</taxon>
        <taxon>Basidiomycota</taxon>
        <taxon>Agaricomycotina</taxon>
        <taxon>Agaricomycetes</taxon>
        <taxon>Agaricomycetidae</taxon>
        <taxon>Agaricales</taxon>
        <taxon>Agaricineae</taxon>
        <taxon>Psathyrellaceae</taxon>
        <taxon>Coprinopsis</taxon>
    </lineage>
</organism>
<dbReference type="Proteomes" id="UP000307440">
    <property type="component" value="Unassembled WGS sequence"/>
</dbReference>
<evidence type="ECO:0000313" key="2">
    <source>
        <dbReference type="Proteomes" id="UP000307440"/>
    </source>
</evidence>
<dbReference type="EMBL" id="ML210812">
    <property type="protein sequence ID" value="TFK16436.1"/>
    <property type="molecule type" value="Genomic_DNA"/>
</dbReference>